<dbReference type="EMBL" id="CM017325">
    <property type="protein sequence ID" value="KAE8057056.1"/>
    <property type="molecule type" value="Genomic_DNA"/>
</dbReference>
<accession>A0A5N6R812</accession>
<evidence type="ECO:0000313" key="2">
    <source>
        <dbReference type="EMBL" id="KAE8057056.1"/>
    </source>
</evidence>
<evidence type="ECO:0000313" key="3">
    <source>
        <dbReference type="Proteomes" id="UP000327013"/>
    </source>
</evidence>
<sequence>MLSLSPATFGMSVPLLISGAPSLSHSHWWKQRTRKRKKKSLERSADPPAWVFLTQRGSADPVTQCGCDPATNSSYAATQPPTPPIKHIPMAMSTPMMAIATMKKG</sequence>
<feature type="compositionally biased region" description="Basic residues" evidence="1">
    <location>
        <begin position="27"/>
        <end position="40"/>
    </location>
</feature>
<feature type="region of interest" description="Disordered" evidence="1">
    <location>
        <begin position="26"/>
        <end position="48"/>
    </location>
</feature>
<gene>
    <name evidence="2" type="ORF">FH972_013777</name>
</gene>
<organism evidence="2 3">
    <name type="scientific">Carpinus fangiana</name>
    <dbReference type="NCBI Taxonomy" id="176857"/>
    <lineage>
        <taxon>Eukaryota</taxon>
        <taxon>Viridiplantae</taxon>
        <taxon>Streptophyta</taxon>
        <taxon>Embryophyta</taxon>
        <taxon>Tracheophyta</taxon>
        <taxon>Spermatophyta</taxon>
        <taxon>Magnoliopsida</taxon>
        <taxon>eudicotyledons</taxon>
        <taxon>Gunneridae</taxon>
        <taxon>Pentapetalae</taxon>
        <taxon>rosids</taxon>
        <taxon>fabids</taxon>
        <taxon>Fagales</taxon>
        <taxon>Betulaceae</taxon>
        <taxon>Carpinus</taxon>
    </lineage>
</organism>
<protein>
    <submittedName>
        <fullName evidence="2">Uncharacterized protein</fullName>
    </submittedName>
</protein>
<evidence type="ECO:0000256" key="1">
    <source>
        <dbReference type="SAM" id="MobiDB-lite"/>
    </source>
</evidence>
<name>A0A5N6R812_9ROSI</name>
<reference evidence="2 3" key="1">
    <citation type="submission" date="2019-06" db="EMBL/GenBank/DDBJ databases">
        <title>A chromosomal-level reference genome of Carpinus fangiana (Coryloideae, Betulaceae).</title>
        <authorList>
            <person name="Yang X."/>
            <person name="Wang Z."/>
            <person name="Zhang L."/>
            <person name="Hao G."/>
            <person name="Liu J."/>
            <person name="Yang Y."/>
        </authorList>
    </citation>
    <scope>NUCLEOTIDE SEQUENCE [LARGE SCALE GENOMIC DNA]</scope>
    <source>
        <strain evidence="2">Cfa_2016G</strain>
        <tissue evidence="2">Leaf</tissue>
    </source>
</reference>
<keyword evidence="3" id="KW-1185">Reference proteome</keyword>
<dbReference type="AlphaFoldDB" id="A0A5N6R812"/>
<dbReference type="Proteomes" id="UP000327013">
    <property type="component" value="Chromosome 5"/>
</dbReference>
<proteinExistence type="predicted"/>